<protein>
    <submittedName>
        <fullName evidence="1">Uncharacterized protein</fullName>
    </submittedName>
</protein>
<dbReference type="AlphaFoldDB" id="F9W5Z0"/>
<evidence type="ECO:0000313" key="1">
    <source>
        <dbReference type="EMBL" id="CCD12593.1"/>
    </source>
</evidence>
<proteinExistence type="predicted"/>
<comment type="caution">
    <text evidence="1">The sequence shown here is derived from an EMBL/GenBank/DDBJ whole genome shotgun (WGS) entry which is preliminary data.</text>
</comment>
<dbReference type="EMBL" id="CAEQ01000801">
    <property type="protein sequence ID" value="CCD12593.1"/>
    <property type="molecule type" value="Genomic_DNA"/>
</dbReference>
<dbReference type="Proteomes" id="UP000000702">
    <property type="component" value="Unassembled WGS sequence"/>
</dbReference>
<organism evidence="1 2">
    <name type="scientific">Trypanosoma congolense (strain IL3000)</name>
    <dbReference type="NCBI Taxonomy" id="1068625"/>
    <lineage>
        <taxon>Eukaryota</taxon>
        <taxon>Discoba</taxon>
        <taxon>Euglenozoa</taxon>
        <taxon>Kinetoplastea</taxon>
        <taxon>Metakinetoplastina</taxon>
        <taxon>Trypanosomatida</taxon>
        <taxon>Trypanosomatidae</taxon>
        <taxon>Trypanosoma</taxon>
        <taxon>Nannomonas</taxon>
    </lineage>
</organism>
<reference evidence="2" key="1">
    <citation type="submission" date="2011-07" db="EMBL/GenBank/DDBJ databases">
        <title>Divergent evolution of antigenic variation in African trypanosomes.</title>
        <authorList>
            <person name="Jackson A.P."/>
            <person name="Berry A."/>
            <person name="Allison H.C."/>
            <person name="Burton P."/>
            <person name="Anderson J."/>
            <person name="Aslett M."/>
            <person name="Brown R."/>
            <person name="Corton N."/>
            <person name="Harris D."/>
            <person name="Hauser H."/>
            <person name="Gamble J."/>
            <person name="Gilderthorp R."/>
            <person name="McQuillan J."/>
            <person name="Quail M.A."/>
            <person name="Sanders M."/>
            <person name="Van Tonder A."/>
            <person name="Ginger M.L."/>
            <person name="Donelson J.E."/>
            <person name="Field M.C."/>
            <person name="Barry J.D."/>
            <person name="Berriman M."/>
            <person name="Hertz-Fowler C."/>
        </authorList>
    </citation>
    <scope>NUCLEOTIDE SEQUENCE [LARGE SCALE GENOMIC DNA]</scope>
    <source>
        <strain evidence="2">IL3000</strain>
    </source>
</reference>
<gene>
    <name evidence="1" type="ORF">TCIL3000_0_34590</name>
</gene>
<name>F9W5Z0_TRYCI</name>
<reference evidence="1 2" key="2">
    <citation type="journal article" date="2012" name="Proc. Natl. Acad. Sci. U.S.A.">
        <title>Antigenic diversity is generated by distinct evolutionary mechanisms in African trypanosome species.</title>
        <authorList>
            <person name="Jackson A.P."/>
            <person name="Berry A."/>
            <person name="Aslett M."/>
            <person name="Allison H.C."/>
            <person name="Burton P."/>
            <person name="Vavrova-Anderson J."/>
            <person name="Brown R."/>
            <person name="Browne H."/>
            <person name="Corton N."/>
            <person name="Hauser H."/>
            <person name="Gamble J."/>
            <person name="Gilderthorp R."/>
            <person name="Marcello L."/>
            <person name="McQuillan J."/>
            <person name="Otto T.D."/>
            <person name="Quail M.A."/>
            <person name="Sanders M.J."/>
            <person name="van Tonder A."/>
            <person name="Ginger M.L."/>
            <person name="Field M.C."/>
            <person name="Barry J.D."/>
            <person name="Hertz-Fowler C."/>
            <person name="Berriman M."/>
        </authorList>
    </citation>
    <scope>NUCLEOTIDE SEQUENCE [LARGE SCALE GENOMIC DNA]</scope>
    <source>
        <strain evidence="1 2">IL3000</strain>
    </source>
</reference>
<evidence type="ECO:0000313" key="2">
    <source>
        <dbReference type="Proteomes" id="UP000000702"/>
    </source>
</evidence>
<keyword evidence="2" id="KW-1185">Reference proteome</keyword>
<sequence>MSSMVTMGRLRAPGFSSEGFPAPSNFSIMRRIGRIIASRQIMSISAPDMPSVRLAQAFQSTSGDTEDGVRVCLNIVARASCVGSPTRIRFSRRRSIALSRSHGVLLAARTKTTSPPRRFDRPSI</sequence>
<accession>F9W5Z0</accession>